<reference evidence="8 9" key="1">
    <citation type="submission" date="2016-10" db="EMBL/GenBank/DDBJ databases">
        <authorList>
            <person name="de Groot N.N."/>
        </authorList>
    </citation>
    <scope>NUCLEOTIDE SEQUENCE [LARGE SCALE GENOMIC DNA]</scope>
    <source>
        <strain evidence="8 9">NE2</strain>
    </source>
</reference>
<dbReference type="UniPathway" id="UPA00539"/>
<evidence type="ECO:0000256" key="6">
    <source>
        <dbReference type="HAMAP-Rule" id="MF_00653"/>
    </source>
</evidence>
<comment type="similarity">
    <text evidence="2 6">Belongs to the PqqB family.</text>
</comment>
<feature type="domain" description="Metallo-beta-lactamase" evidence="7">
    <location>
        <begin position="50"/>
        <end position="265"/>
    </location>
</feature>
<dbReference type="NCBIfam" id="TIGR02108">
    <property type="entry name" value="PQQ_syn_pqqB"/>
    <property type="match status" value="1"/>
</dbReference>
<protein>
    <recommendedName>
        <fullName evidence="3 6">Coenzyme PQQ synthesis protein B</fullName>
    </recommendedName>
    <alternativeName>
        <fullName evidence="6">Pyrroloquinoline quinone biosynthesis protein B</fullName>
    </alternativeName>
</protein>
<dbReference type="InterPro" id="IPR036866">
    <property type="entry name" value="RibonucZ/Hydroxyglut_hydro"/>
</dbReference>
<proteinExistence type="inferred from homology"/>
<dbReference type="CDD" id="cd16274">
    <property type="entry name" value="PQQB-like_MBL-fold"/>
    <property type="match status" value="1"/>
</dbReference>
<evidence type="ECO:0000256" key="2">
    <source>
        <dbReference type="ARBA" id="ARBA00008481"/>
    </source>
</evidence>
<dbReference type="RefSeq" id="WP_091681427.1">
    <property type="nucleotide sequence ID" value="NZ_FOSN01000007.1"/>
</dbReference>
<dbReference type="InterPro" id="IPR001279">
    <property type="entry name" value="Metallo-B-lactamas"/>
</dbReference>
<evidence type="ECO:0000259" key="7">
    <source>
        <dbReference type="Pfam" id="PF12706"/>
    </source>
</evidence>
<evidence type="ECO:0000256" key="3">
    <source>
        <dbReference type="ARBA" id="ARBA00015084"/>
    </source>
</evidence>
<gene>
    <name evidence="6" type="primary">pqqB</name>
    <name evidence="8" type="ORF">SAMN05444581_10737</name>
</gene>
<evidence type="ECO:0000256" key="1">
    <source>
        <dbReference type="ARBA" id="ARBA00004886"/>
    </source>
</evidence>
<dbReference type="EMBL" id="FOSN01000007">
    <property type="protein sequence ID" value="SFK38392.1"/>
    <property type="molecule type" value="Genomic_DNA"/>
</dbReference>
<comment type="pathway">
    <text evidence="1 6">Cofactor biosynthesis; pyrroloquinoline quinone biosynthesis.</text>
</comment>
<dbReference type="GO" id="GO:0018189">
    <property type="term" value="P:pyrroloquinoline quinone biosynthetic process"/>
    <property type="evidence" value="ECO:0007669"/>
    <property type="project" value="UniProtKB-UniRule"/>
</dbReference>
<organism evidence="8 9">
    <name type="scientific">Methylocapsa palsarum</name>
    <dbReference type="NCBI Taxonomy" id="1612308"/>
    <lineage>
        <taxon>Bacteria</taxon>
        <taxon>Pseudomonadati</taxon>
        <taxon>Pseudomonadota</taxon>
        <taxon>Alphaproteobacteria</taxon>
        <taxon>Hyphomicrobiales</taxon>
        <taxon>Beijerinckiaceae</taxon>
        <taxon>Methylocapsa</taxon>
    </lineage>
</organism>
<keyword evidence="5 6" id="KW-0884">PQQ biosynthesis</keyword>
<dbReference type="Proteomes" id="UP000198755">
    <property type="component" value="Unassembled WGS sequence"/>
</dbReference>
<dbReference type="AlphaFoldDB" id="A0A1I3Z2U2"/>
<accession>A0A1I3Z2U2</accession>
<keyword evidence="4 6" id="KW-0813">Transport</keyword>
<dbReference type="OrthoDB" id="9778305at2"/>
<sequence>MRILVLGSAAGGGFPQWNCSCPVCSLAWSGDSRVRPRTQSSLAVTADGERWLLLNASPDLRQQIIASPDLHPRAKRHSPISAVFVTNGDIDHLAGLLTLREQQGFRLFGSRTTLTQVAEGKLFGVLNKTLVETCPVKLDETTDTGVGLRVTPFSVPGKEPLYLEGESVEIGAETESTVGLEITDGVHTFFYIPGCADVNERVRERLRGAALIFFDGTTYTDDEMVALGLSAKTAWRMGHVAMSGEKGSLERLKDCGIGRKIYVHINNTNPVLIEDSKERQVVESAGWTVAHDGMEVSL</sequence>
<evidence type="ECO:0000256" key="4">
    <source>
        <dbReference type="ARBA" id="ARBA00022448"/>
    </source>
</evidence>
<evidence type="ECO:0000313" key="9">
    <source>
        <dbReference type="Proteomes" id="UP000198755"/>
    </source>
</evidence>
<dbReference type="Gene3D" id="3.60.15.10">
    <property type="entry name" value="Ribonuclease Z/Hydroxyacylglutathione hydrolase-like"/>
    <property type="match status" value="1"/>
</dbReference>
<name>A0A1I3Z2U2_9HYPH</name>
<dbReference type="PANTHER" id="PTHR42663">
    <property type="entry name" value="HYDROLASE C777.06C-RELATED-RELATED"/>
    <property type="match status" value="1"/>
</dbReference>
<comment type="function">
    <text evidence="6">May be involved in the transport of PQQ or its precursor to the periplasm.</text>
</comment>
<dbReference type="SUPFAM" id="SSF56281">
    <property type="entry name" value="Metallo-hydrolase/oxidoreductase"/>
    <property type="match status" value="1"/>
</dbReference>
<dbReference type="STRING" id="1612308.SAMN05444581_10737"/>
<evidence type="ECO:0000313" key="8">
    <source>
        <dbReference type="EMBL" id="SFK38392.1"/>
    </source>
</evidence>
<evidence type="ECO:0000256" key="5">
    <source>
        <dbReference type="ARBA" id="ARBA00022905"/>
    </source>
</evidence>
<dbReference type="HAMAP" id="MF_00653">
    <property type="entry name" value="PQQ_syn_PqqB"/>
    <property type="match status" value="1"/>
</dbReference>
<dbReference type="InterPro" id="IPR011842">
    <property type="entry name" value="PQQ_synth_PqqB"/>
</dbReference>
<keyword evidence="9" id="KW-1185">Reference proteome</keyword>
<dbReference type="Pfam" id="PF12706">
    <property type="entry name" value="Lactamase_B_2"/>
    <property type="match status" value="1"/>
</dbReference>
<dbReference type="PANTHER" id="PTHR42663:SF7">
    <property type="entry name" value="COENZYME PQQ SYNTHESIS PROTEIN B"/>
    <property type="match status" value="1"/>
</dbReference>